<accession>A0A3Q0FHH2</accession>
<dbReference type="PANTHER" id="PTHR31569:SF4">
    <property type="entry name" value="SWIM-TYPE DOMAIN-CONTAINING PROTEIN"/>
    <property type="match status" value="1"/>
</dbReference>
<name>A0A3Q0FHH2_VIGRR</name>
<dbReference type="GeneID" id="111242762"/>
<dbReference type="PANTHER" id="PTHR31569">
    <property type="entry name" value="SWIM-TYPE DOMAIN-CONTAINING PROTEIN"/>
    <property type="match status" value="1"/>
</dbReference>
<keyword evidence="1" id="KW-1185">Reference proteome</keyword>
<organism evidence="1 2">
    <name type="scientific">Vigna radiata var. radiata</name>
    <name type="common">Mung bean</name>
    <name type="synonym">Phaseolus aureus</name>
    <dbReference type="NCBI Taxonomy" id="3916"/>
    <lineage>
        <taxon>Eukaryota</taxon>
        <taxon>Viridiplantae</taxon>
        <taxon>Streptophyta</taxon>
        <taxon>Embryophyta</taxon>
        <taxon>Tracheophyta</taxon>
        <taxon>Spermatophyta</taxon>
        <taxon>Magnoliopsida</taxon>
        <taxon>eudicotyledons</taxon>
        <taxon>Gunneridae</taxon>
        <taxon>Pentapetalae</taxon>
        <taxon>rosids</taxon>
        <taxon>fabids</taxon>
        <taxon>Fabales</taxon>
        <taxon>Fabaceae</taxon>
        <taxon>Papilionoideae</taxon>
        <taxon>50 kb inversion clade</taxon>
        <taxon>NPAAA clade</taxon>
        <taxon>indigoferoid/millettioid clade</taxon>
        <taxon>Phaseoleae</taxon>
        <taxon>Vigna</taxon>
    </lineage>
</organism>
<reference evidence="1" key="1">
    <citation type="journal article" date="2014" name="Nat. Commun.">
        <title>Genome sequence of mungbean and insights into evolution within Vigna species.</title>
        <authorList>
            <person name="Kang Y.J."/>
            <person name="Kim S.K."/>
            <person name="Kim M.Y."/>
            <person name="Lestari P."/>
            <person name="Kim K.H."/>
            <person name="Ha B.K."/>
            <person name="Jun T.H."/>
            <person name="Hwang W.J."/>
            <person name="Lee T."/>
            <person name="Lee J."/>
            <person name="Shim S."/>
            <person name="Yoon M.Y."/>
            <person name="Jang Y.E."/>
            <person name="Han K.S."/>
            <person name="Taeprayoon P."/>
            <person name="Yoon N."/>
            <person name="Somta P."/>
            <person name="Tanya P."/>
            <person name="Kim K.S."/>
            <person name="Gwag J.G."/>
            <person name="Moon J.K."/>
            <person name="Lee Y.H."/>
            <person name="Park B.S."/>
            <person name="Bombarely A."/>
            <person name="Doyle J.J."/>
            <person name="Jackson S.A."/>
            <person name="Schafleitner R."/>
            <person name="Srinives P."/>
            <person name="Varshney R.K."/>
            <person name="Lee S.H."/>
        </authorList>
    </citation>
    <scope>NUCLEOTIDE SEQUENCE [LARGE SCALE GENOMIC DNA]</scope>
    <source>
        <strain evidence="1">cv. VC1973A</strain>
    </source>
</reference>
<dbReference type="Proteomes" id="UP000087766">
    <property type="component" value="Chromosome 11"/>
</dbReference>
<dbReference type="STRING" id="3916.A0A3Q0FHH2"/>
<dbReference type="RefSeq" id="XP_022643166.1">
    <property type="nucleotide sequence ID" value="XM_022787445.1"/>
</dbReference>
<dbReference type="AlphaFoldDB" id="A0A3Q0FHH2"/>
<dbReference type="KEGG" id="vra:111242762"/>
<sequence length="115" mass="13387">MNVIANVFPESYKILCRFHILKNVKAKCKMLVDSTEALDVLMEAWENVMDCADQSLFLDYVNGLQCASSAWSLFFEYMNQTWIIPCSTYFVKVWTDKVMHLGNTTTNRDEFAHWA</sequence>
<dbReference type="InterPro" id="IPR052579">
    <property type="entry name" value="Zinc_finger_SWIM"/>
</dbReference>
<gene>
    <name evidence="2" type="primary">LOC111242762</name>
</gene>
<protein>
    <submittedName>
        <fullName evidence="2">Uncharacterized protein LOC111242762</fullName>
    </submittedName>
</protein>
<reference evidence="2" key="2">
    <citation type="submission" date="2025-08" db="UniProtKB">
        <authorList>
            <consortium name="RefSeq"/>
        </authorList>
    </citation>
    <scope>IDENTIFICATION</scope>
    <source>
        <tissue evidence="2">Leaf</tissue>
    </source>
</reference>
<proteinExistence type="predicted"/>
<evidence type="ECO:0000313" key="2">
    <source>
        <dbReference type="RefSeq" id="XP_022643166.1"/>
    </source>
</evidence>
<evidence type="ECO:0000313" key="1">
    <source>
        <dbReference type="Proteomes" id="UP000087766"/>
    </source>
</evidence>
<dbReference type="OrthoDB" id="1435839at2759"/>